<gene>
    <name evidence="3" type="ORF">CSO01_21450</name>
</gene>
<keyword evidence="4" id="KW-1185">Reference proteome</keyword>
<sequence>MSDADRGRQLRRRHMHERQAAVFGVLLAGLAVVGVGAAAVYTDTVNLSAFDRGFSSPAPTTSAVDRVVCPPAGALPVAYDQVTVNVLNGSGATGVAGLTAENLATRGFVIASTGNGTSFAGTVRLSFGVQGIAAAYTLAAQFTDPTLTFVDRADATVDVTVGKIYDDLVPVADVVLDPAAALTGPEGCVPVEELLAAAATASATPPAAETTAPAEG</sequence>
<keyword evidence="1" id="KW-1133">Transmembrane helix</keyword>
<dbReference type="Gene3D" id="3.30.70.2390">
    <property type="match status" value="1"/>
</dbReference>
<protein>
    <recommendedName>
        <fullName evidence="2">LytR/CpsA/Psr regulator C-terminal domain-containing protein</fullName>
    </recommendedName>
</protein>
<dbReference type="Proteomes" id="UP000321798">
    <property type="component" value="Unassembled WGS sequence"/>
</dbReference>
<dbReference type="RefSeq" id="WP_146953186.1">
    <property type="nucleotide sequence ID" value="NZ_BAABBJ010000007.1"/>
</dbReference>
<keyword evidence="1" id="KW-0472">Membrane</keyword>
<dbReference type="Pfam" id="PF13399">
    <property type="entry name" value="LytR_C"/>
    <property type="match status" value="1"/>
</dbReference>
<keyword evidence="1" id="KW-0812">Transmembrane</keyword>
<evidence type="ECO:0000313" key="4">
    <source>
        <dbReference type="Proteomes" id="UP000321798"/>
    </source>
</evidence>
<comment type="caution">
    <text evidence="3">The sequence shown here is derived from an EMBL/GenBank/DDBJ whole genome shotgun (WGS) entry which is preliminary data.</text>
</comment>
<dbReference type="AlphaFoldDB" id="A0A512PDZ9"/>
<evidence type="ECO:0000313" key="3">
    <source>
        <dbReference type="EMBL" id="GEP69430.1"/>
    </source>
</evidence>
<feature type="domain" description="LytR/CpsA/Psr regulator C-terminal" evidence="2">
    <location>
        <begin position="81"/>
        <end position="165"/>
    </location>
</feature>
<accession>A0A512PDZ9</accession>
<dbReference type="OrthoDB" id="3267444at2"/>
<proteinExistence type="predicted"/>
<organism evidence="3 4">
    <name type="scientific">Cellulomonas soli</name>
    <dbReference type="NCBI Taxonomy" id="931535"/>
    <lineage>
        <taxon>Bacteria</taxon>
        <taxon>Bacillati</taxon>
        <taxon>Actinomycetota</taxon>
        <taxon>Actinomycetes</taxon>
        <taxon>Micrococcales</taxon>
        <taxon>Cellulomonadaceae</taxon>
        <taxon>Cellulomonas</taxon>
    </lineage>
</organism>
<dbReference type="InterPro" id="IPR027381">
    <property type="entry name" value="LytR/CpsA/Psr_C"/>
</dbReference>
<feature type="transmembrane region" description="Helical" evidence="1">
    <location>
        <begin position="20"/>
        <end position="41"/>
    </location>
</feature>
<evidence type="ECO:0000256" key="1">
    <source>
        <dbReference type="SAM" id="Phobius"/>
    </source>
</evidence>
<dbReference type="EMBL" id="BKAL01000007">
    <property type="protein sequence ID" value="GEP69430.1"/>
    <property type="molecule type" value="Genomic_DNA"/>
</dbReference>
<name>A0A512PDZ9_9CELL</name>
<reference evidence="3 4" key="1">
    <citation type="submission" date="2019-07" db="EMBL/GenBank/DDBJ databases">
        <title>Whole genome shotgun sequence of Cellulomonas soli NBRC 109434.</title>
        <authorList>
            <person name="Hosoyama A."/>
            <person name="Uohara A."/>
            <person name="Ohji S."/>
            <person name="Ichikawa N."/>
        </authorList>
    </citation>
    <scope>NUCLEOTIDE SEQUENCE [LARGE SCALE GENOMIC DNA]</scope>
    <source>
        <strain evidence="3 4">NBRC 109434</strain>
    </source>
</reference>
<evidence type="ECO:0000259" key="2">
    <source>
        <dbReference type="Pfam" id="PF13399"/>
    </source>
</evidence>